<evidence type="ECO:0000313" key="1">
    <source>
        <dbReference type="Ensembl" id="ENSFHEP00000014526.1"/>
    </source>
</evidence>
<name>A0A3Q2PMI1_FUNHE</name>
<evidence type="ECO:0000313" key="2">
    <source>
        <dbReference type="Proteomes" id="UP000265000"/>
    </source>
</evidence>
<reference evidence="1" key="1">
    <citation type="submission" date="2025-08" db="UniProtKB">
        <authorList>
            <consortium name="Ensembl"/>
        </authorList>
    </citation>
    <scope>IDENTIFICATION</scope>
</reference>
<sequence length="52" mass="5980">MSVQFKVHPSTVKYLQVGKRLRLSNVPRSGCPSRFWLSSRMSSLSVTIQRKD</sequence>
<protein>
    <submittedName>
        <fullName evidence="1">Uncharacterized protein</fullName>
    </submittedName>
</protein>
<reference evidence="1" key="2">
    <citation type="submission" date="2025-09" db="UniProtKB">
        <authorList>
            <consortium name="Ensembl"/>
        </authorList>
    </citation>
    <scope>IDENTIFICATION</scope>
</reference>
<proteinExistence type="predicted"/>
<accession>A0A3Q2PMI1</accession>
<dbReference type="Ensembl" id="ENSFHET00000022390.1">
    <property type="protein sequence ID" value="ENSFHEP00000014526.1"/>
    <property type="gene ID" value="ENSFHEG00000016091.1"/>
</dbReference>
<dbReference type="AlphaFoldDB" id="A0A3Q2PMI1"/>
<keyword evidence="2" id="KW-1185">Reference proteome</keyword>
<dbReference type="Proteomes" id="UP000265000">
    <property type="component" value="Unplaced"/>
</dbReference>
<organism evidence="1 2">
    <name type="scientific">Fundulus heteroclitus</name>
    <name type="common">Killifish</name>
    <name type="synonym">Mummichog</name>
    <dbReference type="NCBI Taxonomy" id="8078"/>
    <lineage>
        <taxon>Eukaryota</taxon>
        <taxon>Metazoa</taxon>
        <taxon>Chordata</taxon>
        <taxon>Craniata</taxon>
        <taxon>Vertebrata</taxon>
        <taxon>Euteleostomi</taxon>
        <taxon>Actinopterygii</taxon>
        <taxon>Neopterygii</taxon>
        <taxon>Teleostei</taxon>
        <taxon>Neoteleostei</taxon>
        <taxon>Acanthomorphata</taxon>
        <taxon>Ovalentaria</taxon>
        <taxon>Atherinomorphae</taxon>
        <taxon>Cyprinodontiformes</taxon>
        <taxon>Fundulidae</taxon>
        <taxon>Fundulus</taxon>
    </lineage>
</organism>